<evidence type="ECO:0000313" key="2">
    <source>
        <dbReference type="EMBL" id="BBO72520.1"/>
    </source>
</evidence>
<dbReference type="AlphaFoldDB" id="A0A5K7YW12"/>
<dbReference type="Proteomes" id="UP000427906">
    <property type="component" value="Chromosome"/>
</dbReference>
<dbReference type="InterPro" id="IPR029063">
    <property type="entry name" value="SAM-dependent_MTases_sf"/>
</dbReference>
<evidence type="ECO:0000313" key="3">
    <source>
        <dbReference type="Proteomes" id="UP000427906"/>
    </source>
</evidence>
<accession>A0A5K7YW12</accession>
<dbReference type="InterPro" id="IPR013216">
    <property type="entry name" value="Methyltransf_11"/>
</dbReference>
<reference evidence="2 3" key="1">
    <citation type="submission" date="2019-11" db="EMBL/GenBank/DDBJ databases">
        <title>Comparative genomics of hydrocarbon-degrading Desulfosarcina strains.</title>
        <authorList>
            <person name="Watanabe M."/>
            <person name="Kojima H."/>
            <person name="Fukui M."/>
        </authorList>
    </citation>
    <scope>NUCLEOTIDE SEQUENCE [LARGE SCALE GENOMIC DNA]</scope>
    <source>
        <strain evidence="2 3">PL12</strain>
    </source>
</reference>
<dbReference type="EMBL" id="AP021874">
    <property type="protein sequence ID" value="BBO72520.1"/>
    <property type="molecule type" value="Genomic_DNA"/>
</dbReference>
<dbReference type="PANTHER" id="PTHR43591">
    <property type="entry name" value="METHYLTRANSFERASE"/>
    <property type="match status" value="1"/>
</dbReference>
<dbReference type="Gene3D" id="3.40.50.150">
    <property type="entry name" value="Vaccinia Virus protein VP39"/>
    <property type="match status" value="1"/>
</dbReference>
<feature type="domain" description="Methyltransferase type 11" evidence="1">
    <location>
        <begin position="55"/>
        <end position="151"/>
    </location>
</feature>
<proteinExistence type="predicted"/>
<evidence type="ECO:0000259" key="1">
    <source>
        <dbReference type="Pfam" id="PF08241"/>
    </source>
</evidence>
<dbReference type="SUPFAM" id="SSF53335">
    <property type="entry name" value="S-adenosyl-L-methionine-dependent methyltransferases"/>
    <property type="match status" value="1"/>
</dbReference>
<organism evidence="2 3">
    <name type="scientific">Desulfosarcina alkanivorans</name>
    <dbReference type="NCBI Taxonomy" id="571177"/>
    <lineage>
        <taxon>Bacteria</taxon>
        <taxon>Pseudomonadati</taxon>
        <taxon>Thermodesulfobacteriota</taxon>
        <taxon>Desulfobacteria</taxon>
        <taxon>Desulfobacterales</taxon>
        <taxon>Desulfosarcinaceae</taxon>
        <taxon>Desulfosarcina</taxon>
    </lineage>
</organism>
<dbReference type="CDD" id="cd02440">
    <property type="entry name" value="AdoMet_MTases"/>
    <property type="match status" value="1"/>
</dbReference>
<dbReference type="PANTHER" id="PTHR43591:SF110">
    <property type="entry name" value="RHODANESE DOMAIN-CONTAINING PROTEIN"/>
    <property type="match status" value="1"/>
</dbReference>
<dbReference type="KEGG" id="dalk:DSCA_64500"/>
<sequence>MSDKEFKNKVKRNVAENFDQSIGMYQDFEEKHGFFKALALKMAEAIDIEARASVLDVGCGYGISAKALNERFGCKVLGVDLSQKMIAAGRSLYDGDGIRLLVGDGEKLSRLVGNRRFDYVVYNASIFIFPDVSKTLAESCKCLRTGGKIAFSFYPELVGEENEDLFAVAFRRLGEPLPRFRVITDYHQASEALNDFCIDIRHHRWERPLDSRFLQDFFSIPAQSASLFPGRGYEARRDLVKGLFATLDDMTGKGRIVWRMAEGIKSGASPQ</sequence>
<dbReference type="Pfam" id="PF08241">
    <property type="entry name" value="Methyltransf_11"/>
    <property type="match status" value="1"/>
</dbReference>
<dbReference type="GO" id="GO:0008757">
    <property type="term" value="F:S-adenosylmethionine-dependent methyltransferase activity"/>
    <property type="evidence" value="ECO:0007669"/>
    <property type="project" value="InterPro"/>
</dbReference>
<protein>
    <recommendedName>
        <fullName evidence="1">Methyltransferase type 11 domain-containing protein</fullName>
    </recommendedName>
</protein>
<gene>
    <name evidence="2" type="ORF">DSCA_64500</name>
</gene>
<name>A0A5K7YW12_9BACT</name>
<dbReference type="RefSeq" id="WP_155320207.1">
    <property type="nucleotide sequence ID" value="NZ_AP021874.1"/>
</dbReference>
<keyword evidence="3" id="KW-1185">Reference proteome</keyword>
<dbReference type="OrthoDB" id="9811589at2"/>